<accession>A0ABS3CLT8</accession>
<protein>
    <submittedName>
        <fullName evidence="2">Uncharacterized protein</fullName>
    </submittedName>
</protein>
<evidence type="ECO:0000313" key="3">
    <source>
        <dbReference type="Proteomes" id="UP000664480"/>
    </source>
</evidence>
<proteinExistence type="predicted"/>
<keyword evidence="1" id="KW-1133">Transmembrane helix</keyword>
<organism evidence="2 3">
    <name type="scientific">Algoriphagus pacificus</name>
    <dbReference type="NCBI Taxonomy" id="2811234"/>
    <lineage>
        <taxon>Bacteria</taxon>
        <taxon>Pseudomonadati</taxon>
        <taxon>Bacteroidota</taxon>
        <taxon>Cytophagia</taxon>
        <taxon>Cytophagales</taxon>
        <taxon>Cyclobacteriaceae</taxon>
        <taxon>Algoriphagus</taxon>
    </lineage>
</organism>
<gene>
    <name evidence="2" type="ORF">J0A69_21650</name>
</gene>
<evidence type="ECO:0000256" key="1">
    <source>
        <dbReference type="SAM" id="Phobius"/>
    </source>
</evidence>
<sequence>MVIPQSVWLCLLGGATLQLLNIIDGLSAPADRRPDFKSVAYYLVILFNLILSGILGYVYFDDTQKLNKIVYFHVGLSAPLILRSLATTVPEIIRKSNYNH</sequence>
<feature type="transmembrane region" description="Helical" evidence="1">
    <location>
        <begin position="6"/>
        <end position="27"/>
    </location>
</feature>
<dbReference type="EMBL" id="JAFKCU010000008">
    <property type="protein sequence ID" value="MBN7818059.1"/>
    <property type="molecule type" value="Genomic_DNA"/>
</dbReference>
<reference evidence="2 3" key="1">
    <citation type="submission" date="2021-03" db="EMBL/GenBank/DDBJ databases">
        <title>novel species isolated from a fishpond in China.</title>
        <authorList>
            <person name="Lu H."/>
            <person name="Cai Z."/>
        </authorList>
    </citation>
    <scope>NUCLEOTIDE SEQUENCE [LARGE SCALE GENOMIC DNA]</scope>
    <source>
        <strain evidence="2 3">YJ13C</strain>
    </source>
</reference>
<keyword evidence="3" id="KW-1185">Reference proteome</keyword>
<keyword evidence="1" id="KW-0472">Membrane</keyword>
<comment type="caution">
    <text evidence="2">The sequence shown here is derived from an EMBL/GenBank/DDBJ whole genome shotgun (WGS) entry which is preliminary data.</text>
</comment>
<feature type="transmembrane region" description="Helical" evidence="1">
    <location>
        <begin position="39"/>
        <end position="60"/>
    </location>
</feature>
<dbReference type="RefSeq" id="WP_206588723.1">
    <property type="nucleotide sequence ID" value="NZ_JAFKCU010000008.1"/>
</dbReference>
<evidence type="ECO:0000313" key="2">
    <source>
        <dbReference type="EMBL" id="MBN7818059.1"/>
    </source>
</evidence>
<dbReference type="Proteomes" id="UP000664480">
    <property type="component" value="Unassembled WGS sequence"/>
</dbReference>
<keyword evidence="1" id="KW-0812">Transmembrane</keyword>
<name>A0ABS3CLT8_9BACT</name>